<dbReference type="EMBL" id="JAHBOM010000055">
    <property type="protein sequence ID" value="MBU8827734.1"/>
    <property type="molecule type" value="Genomic_DNA"/>
</dbReference>
<dbReference type="InterPro" id="IPR010982">
    <property type="entry name" value="Lambda_DNA-bd_dom_sf"/>
</dbReference>
<dbReference type="CDD" id="cd00093">
    <property type="entry name" value="HTH_XRE"/>
    <property type="match status" value="1"/>
</dbReference>
<dbReference type="Proteomes" id="UP000696413">
    <property type="component" value="Unassembled WGS sequence"/>
</dbReference>
<gene>
    <name evidence="1" type="ORF">KL859_33340</name>
</gene>
<name>A0ABS6HYI9_MYCGD</name>
<organism evidence="1 2">
    <name type="scientific">Mycolicibacterium goodii</name>
    <name type="common">Mycobacterium goodii</name>
    <dbReference type="NCBI Taxonomy" id="134601"/>
    <lineage>
        <taxon>Bacteria</taxon>
        <taxon>Bacillati</taxon>
        <taxon>Actinomycetota</taxon>
        <taxon>Actinomycetes</taxon>
        <taxon>Mycobacteriales</taxon>
        <taxon>Mycobacteriaceae</taxon>
        <taxon>Mycolicibacterium</taxon>
    </lineage>
</organism>
<dbReference type="InterPro" id="IPR001387">
    <property type="entry name" value="Cro/C1-type_HTH"/>
</dbReference>
<keyword evidence="2" id="KW-1185">Reference proteome</keyword>
<dbReference type="SUPFAM" id="SSF47413">
    <property type="entry name" value="lambda repressor-like DNA-binding domains"/>
    <property type="match status" value="1"/>
</dbReference>
<accession>A0ABS6HYI9</accession>
<evidence type="ECO:0000313" key="2">
    <source>
        <dbReference type="Proteomes" id="UP000696413"/>
    </source>
</evidence>
<protein>
    <submittedName>
        <fullName evidence="1">Helix-turn-helix domain-containing protein</fullName>
    </submittedName>
</protein>
<comment type="caution">
    <text evidence="1">The sequence shown here is derived from an EMBL/GenBank/DDBJ whole genome shotgun (WGS) entry which is preliminary data.</text>
</comment>
<reference evidence="1 2" key="1">
    <citation type="submission" date="2021-05" db="EMBL/GenBank/DDBJ databases">
        <title>Draft Genome Sequences of Clinical Respiratory Isolates of Mycobacterium goodii Recovered in Ireland.</title>
        <authorList>
            <person name="Flanagan P.R."/>
            <person name="Mok S."/>
            <person name="Roycroft E."/>
            <person name="Rogers T.R."/>
            <person name="Fitzgibbon M."/>
        </authorList>
    </citation>
    <scope>NUCLEOTIDE SEQUENCE [LARGE SCALE GENOMIC DNA]</scope>
    <source>
        <strain evidence="1 2">14IE55</strain>
    </source>
</reference>
<sequence length="110" mass="11439">MYDWACLANAVRGRRRALKMTQSDVATAGGPSAAKVREIENMRTTVLSPGKRRDLERALQWPIGAVDSALGGSAPEIAGVGADARGDQCAGVGAQLRAATEIQGCDQSSP</sequence>
<dbReference type="Gene3D" id="1.10.260.40">
    <property type="entry name" value="lambda repressor-like DNA-binding domains"/>
    <property type="match status" value="1"/>
</dbReference>
<proteinExistence type="predicted"/>
<evidence type="ECO:0000313" key="1">
    <source>
        <dbReference type="EMBL" id="MBU8827734.1"/>
    </source>
</evidence>